<accession>A0A2P2PMH7</accession>
<sequence length="52" mass="5770">MSPDASHFQDESKPDCNGQGPLSLIEKWLLDEGTQGKDYLSGDVTIYENNLL</sequence>
<protein>
    <submittedName>
        <fullName evidence="1">Uncharacterized protein</fullName>
    </submittedName>
</protein>
<organism evidence="1">
    <name type="scientific">Rhizophora mucronata</name>
    <name type="common">Asiatic mangrove</name>
    <dbReference type="NCBI Taxonomy" id="61149"/>
    <lineage>
        <taxon>Eukaryota</taxon>
        <taxon>Viridiplantae</taxon>
        <taxon>Streptophyta</taxon>
        <taxon>Embryophyta</taxon>
        <taxon>Tracheophyta</taxon>
        <taxon>Spermatophyta</taxon>
        <taxon>Magnoliopsida</taxon>
        <taxon>eudicotyledons</taxon>
        <taxon>Gunneridae</taxon>
        <taxon>Pentapetalae</taxon>
        <taxon>rosids</taxon>
        <taxon>fabids</taxon>
        <taxon>Malpighiales</taxon>
        <taxon>Rhizophoraceae</taxon>
        <taxon>Rhizophora</taxon>
    </lineage>
</organism>
<name>A0A2P2PMH7_RHIMU</name>
<reference evidence="1" key="1">
    <citation type="submission" date="2018-02" db="EMBL/GenBank/DDBJ databases">
        <title>Rhizophora mucronata_Transcriptome.</title>
        <authorList>
            <person name="Meera S.P."/>
            <person name="Sreeshan A."/>
            <person name="Augustine A."/>
        </authorList>
    </citation>
    <scope>NUCLEOTIDE SEQUENCE</scope>
    <source>
        <tissue evidence="1">Leaf</tissue>
    </source>
</reference>
<dbReference type="AlphaFoldDB" id="A0A2P2PMH7"/>
<evidence type="ECO:0000313" key="1">
    <source>
        <dbReference type="EMBL" id="MBX55933.1"/>
    </source>
</evidence>
<dbReference type="EMBL" id="GGEC01075449">
    <property type="protein sequence ID" value="MBX55933.1"/>
    <property type="molecule type" value="Transcribed_RNA"/>
</dbReference>
<proteinExistence type="predicted"/>